<dbReference type="InterPro" id="IPR029058">
    <property type="entry name" value="AB_hydrolase_fold"/>
</dbReference>
<dbReference type="SUPFAM" id="SSF53474">
    <property type="entry name" value="alpha/beta-Hydrolases"/>
    <property type="match status" value="1"/>
</dbReference>
<dbReference type="Proteomes" id="UP001139089">
    <property type="component" value="Unassembled WGS sequence"/>
</dbReference>
<feature type="region of interest" description="Disordered" evidence="1">
    <location>
        <begin position="225"/>
        <end position="255"/>
    </location>
</feature>
<feature type="domain" description="Thioesterase" evidence="2">
    <location>
        <begin position="103"/>
        <end position="193"/>
    </location>
</feature>
<dbReference type="Gene3D" id="3.40.50.1820">
    <property type="entry name" value="alpha/beta hydrolase"/>
    <property type="match status" value="1"/>
</dbReference>
<comment type="caution">
    <text evidence="3">The sequence shown here is derived from an EMBL/GenBank/DDBJ whole genome shotgun (WGS) entry which is preliminary data.</text>
</comment>
<evidence type="ECO:0000259" key="2">
    <source>
        <dbReference type="Pfam" id="PF00975"/>
    </source>
</evidence>
<sequence>MLATLTGLCQRTMRTTIAADDDLVAKGLTANKALALIKQFWMRTGVELDVNVFYLHGTPRAIVEAIGKGCVQPADKIVLLREGDRPRPLFLFAGGVNCFLETQDLVDALTFEGAIYGITLTDFGRPAGSPPEVAEEVERAYRAMKTIQPEGPYRLAGYSFGGVLALELARRARAEGDLIAALLLLDPPQNDHSWPLPIWAGLMRRTIMRQVRSVLGKLAGRALRRGKPSAERQADACGGAVPPRLDVSPAHHSPPRRGHHLFFRFRNPRHPDYPLHAPQWAGGYTPAYDACARQLLQMKGLYRPSVYAEPLVFFASTSGSPIDCNAGRIWKAYLPKARWVSASGSHLSMIVARNARTLAAMMDMHLRPAPLSASDTSAPAKSAAA</sequence>
<evidence type="ECO:0000313" key="3">
    <source>
        <dbReference type="EMBL" id="MCD7110919.1"/>
    </source>
</evidence>
<gene>
    <name evidence="3" type="ORF">LRX75_17945</name>
</gene>
<evidence type="ECO:0000256" key="1">
    <source>
        <dbReference type="SAM" id="MobiDB-lite"/>
    </source>
</evidence>
<dbReference type="EMBL" id="JAJOZR010000012">
    <property type="protein sequence ID" value="MCD7110919.1"/>
    <property type="molecule type" value="Genomic_DNA"/>
</dbReference>
<evidence type="ECO:0000313" key="4">
    <source>
        <dbReference type="Proteomes" id="UP001139089"/>
    </source>
</evidence>
<reference evidence="3" key="1">
    <citation type="submission" date="2021-12" db="EMBL/GenBank/DDBJ databases">
        <authorList>
            <person name="Li Y."/>
        </authorList>
    </citation>
    <scope>NUCLEOTIDE SEQUENCE</scope>
    <source>
        <strain evidence="3">DKSPLA3</strain>
    </source>
</reference>
<dbReference type="InterPro" id="IPR001031">
    <property type="entry name" value="Thioesterase"/>
</dbReference>
<dbReference type="Pfam" id="PF00975">
    <property type="entry name" value="Thioesterase"/>
    <property type="match status" value="1"/>
</dbReference>
<keyword evidence="4" id="KW-1185">Reference proteome</keyword>
<dbReference type="AlphaFoldDB" id="A0A9X1T2B2"/>
<protein>
    <submittedName>
        <fullName evidence="3">Thioesterase domain-containing protein</fullName>
    </submittedName>
</protein>
<proteinExistence type="predicted"/>
<organism evidence="3 4">
    <name type="scientific">Rhizobium quercicola</name>
    <dbReference type="NCBI Taxonomy" id="2901226"/>
    <lineage>
        <taxon>Bacteria</taxon>
        <taxon>Pseudomonadati</taxon>
        <taxon>Pseudomonadota</taxon>
        <taxon>Alphaproteobacteria</taxon>
        <taxon>Hyphomicrobiales</taxon>
        <taxon>Rhizobiaceae</taxon>
        <taxon>Rhizobium/Agrobacterium group</taxon>
        <taxon>Rhizobium</taxon>
    </lineage>
</organism>
<name>A0A9X1T2B2_9HYPH</name>
<accession>A0A9X1T2B2</accession>